<keyword evidence="6 9" id="KW-0443">Lipid metabolism</keyword>
<feature type="compositionally biased region" description="Low complexity" evidence="10">
    <location>
        <begin position="405"/>
        <end position="417"/>
    </location>
</feature>
<dbReference type="GO" id="GO:0035336">
    <property type="term" value="P:long-chain fatty-acyl-CoA metabolic process"/>
    <property type="evidence" value="ECO:0007669"/>
    <property type="project" value="TreeGrafter"/>
</dbReference>
<evidence type="ECO:0000256" key="1">
    <source>
        <dbReference type="ARBA" id="ARBA00004141"/>
    </source>
</evidence>
<evidence type="ECO:0000256" key="8">
    <source>
        <dbReference type="ARBA" id="ARBA00052530"/>
    </source>
</evidence>
<evidence type="ECO:0000256" key="3">
    <source>
        <dbReference type="ARBA" id="ARBA00022516"/>
    </source>
</evidence>
<gene>
    <name evidence="13" type="ORF">g.14186</name>
</gene>
<dbReference type="EC" id="1.2.1.84" evidence="9"/>
<dbReference type="CDD" id="cd05236">
    <property type="entry name" value="FAR-N_SDR_e"/>
    <property type="match status" value="1"/>
</dbReference>
<evidence type="ECO:0000256" key="7">
    <source>
        <dbReference type="ARBA" id="ARBA00023136"/>
    </source>
</evidence>
<comment type="subcellular location">
    <subcellularLocation>
        <location evidence="1">Membrane</location>
        <topology evidence="1">Multi-pass membrane protein</topology>
    </subcellularLocation>
</comment>
<evidence type="ECO:0000259" key="11">
    <source>
        <dbReference type="Pfam" id="PF03015"/>
    </source>
</evidence>
<dbReference type="EMBL" id="GGYP01000044">
    <property type="protein sequence ID" value="MDE44815.1"/>
    <property type="molecule type" value="Transcribed_RNA"/>
</dbReference>
<dbReference type="FunFam" id="3.40.50.720:FF:000143">
    <property type="entry name" value="Fatty acyl-CoA reductase"/>
    <property type="match status" value="1"/>
</dbReference>
<accession>A0A6G1S2U3</accession>
<dbReference type="GO" id="GO:0016020">
    <property type="term" value="C:membrane"/>
    <property type="evidence" value="ECO:0007669"/>
    <property type="project" value="UniProtKB-SubCell"/>
</dbReference>
<comment type="catalytic activity">
    <reaction evidence="8 9">
        <text>a long-chain fatty acyl-CoA + 2 NADPH + 2 H(+) = a long-chain primary fatty alcohol + 2 NADP(+) + CoA</text>
        <dbReference type="Rhea" id="RHEA:52716"/>
        <dbReference type="ChEBI" id="CHEBI:15378"/>
        <dbReference type="ChEBI" id="CHEBI:57287"/>
        <dbReference type="ChEBI" id="CHEBI:57783"/>
        <dbReference type="ChEBI" id="CHEBI:58349"/>
        <dbReference type="ChEBI" id="CHEBI:77396"/>
        <dbReference type="ChEBI" id="CHEBI:83139"/>
        <dbReference type="EC" id="1.2.1.84"/>
    </reaction>
</comment>
<keyword evidence="9" id="KW-0521">NADP</keyword>
<keyword evidence="7 9" id="KW-0472">Membrane</keyword>
<evidence type="ECO:0000313" key="13">
    <source>
        <dbReference type="EMBL" id="MDE44815.1"/>
    </source>
</evidence>
<keyword evidence="3 9" id="KW-0444">Lipid biosynthesis</keyword>
<feature type="region of interest" description="Disordered" evidence="10">
    <location>
        <begin position="673"/>
        <end position="703"/>
    </location>
</feature>
<feature type="compositionally biased region" description="Polar residues" evidence="10">
    <location>
        <begin position="543"/>
        <end position="552"/>
    </location>
</feature>
<keyword evidence="9" id="KW-0560">Oxidoreductase</keyword>
<feature type="compositionally biased region" description="Low complexity" evidence="10">
    <location>
        <begin position="580"/>
        <end position="602"/>
    </location>
</feature>
<proteinExistence type="inferred from homology"/>
<feature type="compositionally biased region" description="Basic and acidic residues" evidence="10">
    <location>
        <begin position="673"/>
        <end position="688"/>
    </location>
</feature>
<dbReference type="Gene3D" id="3.40.50.720">
    <property type="entry name" value="NAD(P)-binding Rossmann-like Domain"/>
    <property type="match status" value="1"/>
</dbReference>
<dbReference type="InterPro" id="IPR033640">
    <property type="entry name" value="FAR_C"/>
</dbReference>
<feature type="region of interest" description="Disordered" evidence="10">
    <location>
        <begin position="478"/>
        <end position="629"/>
    </location>
</feature>
<dbReference type="PANTHER" id="PTHR11011">
    <property type="entry name" value="MALE STERILITY PROTEIN 2-RELATED"/>
    <property type="match status" value="1"/>
</dbReference>
<comment type="function">
    <text evidence="9">Catalyzes the reduction of fatty acyl-CoA to fatty alcohols.</text>
</comment>
<keyword evidence="4 9" id="KW-0812">Transmembrane</keyword>
<protein>
    <recommendedName>
        <fullName evidence="9">Fatty acyl-CoA reductase</fullName>
        <ecNumber evidence="9">1.2.1.84</ecNumber>
    </recommendedName>
</protein>
<dbReference type="GO" id="GO:0080019">
    <property type="term" value="F:alcohol-forming very long-chain fatty acyl-CoA reductase activity"/>
    <property type="evidence" value="ECO:0007669"/>
    <property type="project" value="InterPro"/>
</dbReference>
<dbReference type="PANTHER" id="PTHR11011:SF116">
    <property type="entry name" value="FATTY ACYL-COA REDUCTASE CG5065-RELATED"/>
    <property type="match status" value="1"/>
</dbReference>
<feature type="compositionally biased region" description="Acidic residues" evidence="10">
    <location>
        <begin position="487"/>
        <end position="504"/>
    </location>
</feature>
<organism evidence="13">
    <name type="scientific">Aceria tosichella</name>
    <name type="common">wheat curl mite</name>
    <dbReference type="NCBI Taxonomy" id="561515"/>
    <lineage>
        <taxon>Eukaryota</taxon>
        <taxon>Metazoa</taxon>
        <taxon>Ecdysozoa</taxon>
        <taxon>Arthropoda</taxon>
        <taxon>Chelicerata</taxon>
        <taxon>Arachnida</taxon>
        <taxon>Acari</taxon>
        <taxon>Acariformes</taxon>
        <taxon>Trombidiformes</taxon>
        <taxon>Prostigmata</taxon>
        <taxon>Eupodina</taxon>
        <taxon>Eriophyoidea</taxon>
        <taxon>Eriophyidae</taxon>
        <taxon>Eriophyinae</taxon>
        <taxon>Aceriini</taxon>
        <taxon>Aceria</taxon>
    </lineage>
</organism>
<dbReference type="InterPro" id="IPR026055">
    <property type="entry name" value="FAR"/>
</dbReference>
<evidence type="ECO:0000256" key="6">
    <source>
        <dbReference type="ARBA" id="ARBA00023098"/>
    </source>
</evidence>
<evidence type="ECO:0000256" key="4">
    <source>
        <dbReference type="ARBA" id="ARBA00022692"/>
    </source>
</evidence>
<keyword evidence="5 9" id="KW-1133">Transmembrane helix</keyword>
<evidence type="ECO:0000259" key="12">
    <source>
        <dbReference type="Pfam" id="PF07993"/>
    </source>
</evidence>
<evidence type="ECO:0000256" key="2">
    <source>
        <dbReference type="ARBA" id="ARBA00005928"/>
    </source>
</evidence>
<comment type="similarity">
    <text evidence="2 9">Belongs to the fatty acyl-CoA reductase family.</text>
</comment>
<evidence type="ECO:0000256" key="9">
    <source>
        <dbReference type="RuleBase" id="RU363097"/>
    </source>
</evidence>
<evidence type="ECO:0000256" key="10">
    <source>
        <dbReference type="SAM" id="MobiDB-lite"/>
    </source>
</evidence>
<feature type="transmembrane region" description="Helical" evidence="9">
    <location>
        <begin position="905"/>
        <end position="925"/>
    </location>
</feature>
<name>A0A6G1S2U3_9ACAR</name>
<dbReference type="GO" id="GO:0102965">
    <property type="term" value="F:alcohol-forming long-chain fatty acyl-CoA reductase activity"/>
    <property type="evidence" value="ECO:0007669"/>
    <property type="project" value="UniProtKB-EC"/>
</dbReference>
<sequence>MTTTTTSKAHPQPATGHQPRRVEAKVPNDCARQDDDSDDPFDIKEELKNAPRPRPGYTSNIVEFYKGRSVFITGASGFIGKVLIEKLLRTCPGIKRVFVLIRPKFNKQPHERLKELLNIHLFDGLREHGDEEQQKCIEQKVCLVEGDVTQANLGLNSYDLARIVQEVSVIFHSAATVKFDEPLKQSVSININGTKNMINLCRRIPQLAGLVHVSTAYANCDLETIDEHIYPVNMDPERLIEMADWLDQDTLQELKRRLLGAKPNTYTYTKSLAEWLLMRSGRDLPVVICRPSIVVTSASEPFKGWIDNMNGPTGVILGAGKGLVRSMFAETECVADLVPVDKVINLIVTLGWFANLSRLNQKKLLNGQANNGGRCTTKTTTTTGLDESLSDSLLISSSVCSSSAAGSSAASTSGMDDSLQDEELHSEHNDHHHHQQHEHLHLMEELCDQRDHHTRQIEHHREHSCSCSCNHLRRRSHRQSNRSADSHEEEEDANTNSSQEDDCADLSLTTSESSSSISNGGNVRSGGDRQNLCPLSEEEGLYSLQQAQSKQPTKSEEEEELHLSTIARDDGYASRSPEYANSVASESDSSSSAGAGKTGSSSSRRRAAGSRSCGGKLTEVSSGGAGASDMKILSISEMEQQREMGAENRPLNELCENNNESGQYDIMANHDYDDKEHHHNNNHSDHQQQEGVHGAVTNSSSSTLTDEEIAAKLRKLRARTVAKLNDKNLPEELADVPVFHFTSGGENPITWGEVGIFIMAALSVFPISDAYRYPCASFTNKPKLHMFYSVTLHYFPAYLVDLITRLIGGKPVLVKIFKKFDQAVSVLKTFTSNQWKFDYDNRLFLMQELMNEEDRRLFDCDVKEIDWRQFLDDYVIGVRKFLCKEPMSRLAEARRRLRFVYYRNLCLQLVAATIGAYCASSWMGLLDWRTS</sequence>
<dbReference type="Pfam" id="PF07993">
    <property type="entry name" value="NAD_binding_4"/>
    <property type="match status" value="1"/>
</dbReference>
<dbReference type="GO" id="GO:0005777">
    <property type="term" value="C:peroxisome"/>
    <property type="evidence" value="ECO:0007669"/>
    <property type="project" value="TreeGrafter"/>
</dbReference>
<dbReference type="InterPro" id="IPR013120">
    <property type="entry name" value="FAR_NAD-bd"/>
</dbReference>
<dbReference type="InterPro" id="IPR036291">
    <property type="entry name" value="NAD(P)-bd_dom_sf"/>
</dbReference>
<feature type="domain" description="Thioester reductase (TE)" evidence="12">
    <location>
        <begin position="72"/>
        <end position="347"/>
    </location>
</feature>
<feature type="region of interest" description="Disordered" evidence="10">
    <location>
        <begin position="1"/>
        <end position="54"/>
    </location>
</feature>
<dbReference type="Pfam" id="PF03015">
    <property type="entry name" value="Sterile"/>
    <property type="match status" value="1"/>
</dbReference>
<reference evidence="13" key="1">
    <citation type="submission" date="2018-10" db="EMBL/GenBank/DDBJ databases">
        <title>Transcriptome assembly of Aceria tosichella (Wheat curl mite) Type 2.</title>
        <authorList>
            <person name="Scully E.D."/>
            <person name="Geib S.M."/>
            <person name="Palmer N.A."/>
            <person name="Gupta A.K."/>
            <person name="Sarath G."/>
            <person name="Tatineni S."/>
        </authorList>
    </citation>
    <scope>NUCLEOTIDE SEQUENCE</scope>
    <source>
        <strain evidence="13">LincolnNE</strain>
    </source>
</reference>
<feature type="region of interest" description="Disordered" evidence="10">
    <location>
        <begin position="405"/>
        <end position="440"/>
    </location>
</feature>
<feature type="transmembrane region" description="Helical" evidence="9">
    <location>
        <begin position="786"/>
        <end position="808"/>
    </location>
</feature>
<feature type="domain" description="Fatty acyl-CoA reductase C-terminal" evidence="11">
    <location>
        <begin position="792"/>
        <end position="885"/>
    </location>
</feature>
<evidence type="ECO:0000256" key="5">
    <source>
        <dbReference type="ARBA" id="ARBA00022989"/>
    </source>
</evidence>
<feature type="compositionally biased region" description="Basic and acidic residues" evidence="10">
    <location>
        <begin position="20"/>
        <end position="34"/>
    </location>
</feature>
<dbReference type="CDD" id="cd09071">
    <property type="entry name" value="FAR_C"/>
    <property type="match status" value="1"/>
</dbReference>
<dbReference type="AlphaFoldDB" id="A0A6G1S2U3"/>
<feature type="compositionally biased region" description="Low complexity" evidence="10">
    <location>
        <begin position="506"/>
        <end position="522"/>
    </location>
</feature>
<dbReference type="SUPFAM" id="SSF51735">
    <property type="entry name" value="NAD(P)-binding Rossmann-fold domains"/>
    <property type="match status" value="1"/>
</dbReference>